<evidence type="ECO:0000256" key="1">
    <source>
        <dbReference type="ARBA" id="ARBA00022448"/>
    </source>
</evidence>
<dbReference type="AlphaFoldDB" id="A0A5C1AE71"/>
<dbReference type="Gene3D" id="1.10.490.10">
    <property type="entry name" value="Globins"/>
    <property type="match status" value="1"/>
</dbReference>
<keyword evidence="3 5" id="KW-0479">Metal-binding</keyword>
<gene>
    <name evidence="7" type="ORF">PX52LOC_02293</name>
</gene>
<dbReference type="SUPFAM" id="SSF46458">
    <property type="entry name" value="Globin-like"/>
    <property type="match status" value="1"/>
</dbReference>
<evidence type="ECO:0000313" key="8">
    <source>
        <dbReference type="Proteomes" id="UP000324974"/>
    </source>
</evidence>
<reference evidence="8" key="1">
    <citation type="submission" date="2019-08" db="EMBL/GenBank/DDBJ databases">
        <title>Limnoglobus roseus gen. nov., sp. nov., a novel freshwater planctomycete with a giant genome from the family Gemmataceae.</title>
        <authorList>
            <person name="Kulichevskaya I.S."/>
            <person name="Naumoff D.G."/>
            <person name="Miroshnikov K."/>
            <person name="Ivanova A."/>
            <person name="Philippov D.A."/>
            <person name="Hakobyan A."/>
            <person name="Rijpstra I.C."/>
            <person name="Sinninghe Damste J.S."/>
            <person name="Liesack W."/>
            <person name="Dedysh S.N."/>
        </authorList>
    </citation>
    <scope>NUCLEOTIDE SEQUENCE [LARGE SCALE GENOMIC DNA]</scope>
    <source>
        <strain evidence="8">PX52</strain>
    </source>
</reference>
<dbReference type="EMBL" id="CP042425">
    <property type="protein sequence ID" value="QEL15378.1"/>
    <property type="molecule type" value="Genomic_DNA"/>
</dbReference>
<keyword evidence="1" id="KW-0813">Transport</keyword>
<evidence type="ECO:0000256" key="4">
    <source>
        <dbReference type="ARBA" id="ARBA00023004"/>
    </source>
</evidence>
<evidence type="ECO:0000256" key="5">
    <source>
        <dbReference type="PIRSR" id="PIRSR601486-1"/>
    </source>
</evidence>
<dbReference type="InterPro" id="IPR012292">
    <property type="entry name" value="Globin/Proto"/>
</dbReference>
<dbReference type="KEGG" id="lrs:PX52LOC_02293"/>
<feature type="binding site" description="distal binding residue" evidence="5">
    <location>
        <position position="212"/>
    </location>
    <ligand>
        <name>heme</name>
        <dbReference type="ChEBI" id="CHEBI:30413"/>
    </ligand>
    <ligandPart>
        <name>Fe</name>
        <dbReference type="ChEBI" id="CHEBI:18248"/>
    </ligandPart>
</feature>
<dbReference type="OrthoDB" id="280842at2"/>
<keyword evidence="8" id="KW-1185">Reference proteome</keyword>
<keyword evidence="4 5" id="KW-0408">Iron</keyword>
<dbReference type="Pfam" id="PF01152">
    <property type="entry name" value="Bac_globin"/>
    <property type="match status" value="1"/>
</dbReference>
<dbReference type="Proteomes" id="UP000324974">
    <property type="component" value="Chromosome"/>
</dbReference>
<evidence type="ECO:0000256" key="6">
    <source>
        <dbReference type="SAM" id="SignalP"/>
    </source>
</evidence>
<keyword evidence="2 5" id="KW-0349">Heme</keyword>
<dbReference type="GO" id="GO:0046872">
    <property type="term" value="F:metal ion binding"/>
    <property type="evidence" value="ECO:0007669"/>
    <property type="project" value="UniProtKB-KW"/>
</dbReference>
<proteinExistence type="predicted"/>
<keyword evidence="6" id="KW-0732">Signal</keyword>
<dbReference type="GO" id="GO:0020037">
    <property type="term" value="F:heme binding"/>
    <property type="evidence" value="ECO:0007669"/>
    <property type="project" value="InterPro"/>
</dbReference>
<dbReference type="CDD" id="cd00454">
    <property type="entry name" value="TrHb1_N"/>
    <property type="match status" value="1"/>
</dbReference>
<protein>
    <submittedName>
        <fullName evidence="7">Group 1 truncated hemoglobin</fullName>
    </submittedName>
</protein>
<dbReference type="RefSeq" id="WP_149110199.1">
    <property type="nucleotide sequence ID" value="NZ_CP042425.1"/>
</dbReference>
<dbReference type="InterPro" id="IPR001486">
    <property type="entry name" value="Hemoglobin_trunc"/>
</dbReference>
<name>A0A5C1AE71_9BACT</name>
<dbReference type="InterPro" id="IPR009050">
    <property type="entry name" value="Globin-like_sf"/>
</dbReference>
<evidence type="ECO:0000256" key="2">
    <source>
        <dbReference type="ARBA" id="ARBA00022617"/>
    </source>
</evidence>
<sequence length="261" mass="28186">MRRIPTGWIGVLLVLAAPAFGQDKALSDKMMADKMAADKMTMDQDKKIASLIYETVKEGVELYNGGNQEGCLRLYQGSLMTLQGVLDYRPTTAKAIKDALAAAKTQKTSDASFTLRKALDGAQADLTAKAMAKAADAKPLWDRLGGEKAVAAVVHDFVIAAAPDPKVNFFRDGKYKLDDAGVKKLETMLVEMISSATGGPLKYNGRNMKDTHKGMKITEEEFNALAGHLVATLKKYNVPQAEMDELVGIVASTKGDIVEVK</sequence>
<evidence type="ECO:0000256" key="3">
    <source>
        <dbReference type="ARBA" id="ARBA00022723"/>
    </source>
</evidence>
<feature type="signal peptide" evidence="6">
    <location>
        <begin position="1"/>
        <end position="21"/>
    </location>
</feature>
<feature type="chain" id="PRO_5023019660" evidence="6">
    <location>
        <begin position="22"/>
        <end position="261"/>
    </location>
</feature>
<accession>A0A5C1AE71</accession>
<organism evidence="7 8">
    <name type="scientific">Limnoglobus roseus</name>
    <dbReference type="NCBI Taxonomy" id="2598579"/>
    <lineage>
        <taxon>Bacteria</taxon>
        <taxon>Pseudomonadati</taxon>
        <taxon>Planctomycetota</taxon>
        <taxon>Planctomycetia</taxon>
        <taxon>Gemmatales</taxon>
        <taxon>Gemmataceae</taxon>
        <taxon>Limnoglobus</taxon>
    </lineage>
</organism>
<evidence type="ECO:0000313" key="7">
    <source>
        <dbReference type="EMBL" id="QEL15378.1"/>
    </source>
</evidence>
<dbReference type="GO" id="GO:0019825">
    <property type="term" value="F:oxygen binding"/>
    <property type="evidence" value="ECO:0007669"/>
    <property type="project" value="InterPro"/>
</dbReference>